<feature type="compositionally biased region" description="Low complexity" evidence="6">
    <location>
        <begin position="46"/>
        <end position="58"/>
    </location>
</feature>
<dbReference type="FunFam" id="2.40.50.700:FF:000005">
    <property type="entry name" value="DIS3-like exonuclease 2"/>
    <property type="match status" value="2"/>
</dbReference>
<dbReference type="SUPFAM" id="SSF50249">
    <property type="entry name" value="Nucleic acid-binding proteins"/>
    <property type="match status" value="6"/>
</dbReference>
<keyword evidence="3 5" id="KW-0460">Magnesium</keyword>
<dbReference type="Gene3D" id="2.40.50.700">
    <property type="match status" value="2"/>
</dbReference>
<dbReference type="InterPro" id="IPR028591">
    <property type="entry name" value="DIS3L2"/>
</dbReference>
<sequence>MRATGEHTAAVPIPAPPQLPAPGAVTEDAAEKERRRRRRAPRRTKQAAAQQEEPAAAAGPRSCRSMPSMHVSAPLDAEAVEEEEAAGTSRSCPLLPTPSPVEALPVAGMGRGAAGRRFFQSHWPEQAVEEAIKGGNAFVGKFRAYCTIEGIPVDVLITGVAQNRAIEGDLVAMTLEPVAYWTRMKGPNITCNPAIGEGSAVREVGETNGNHDGKKGQTDANCRFGNCSNGQPVSDRTHYRHKNSGFSKAVTCENGHATVPENCGKDSGEGKSEASRALHRICSMVYSNPSRRPTGKVLAIIKKSPRRDTVVGFLAPFAVCPDPEQQKNQMSMLSKRMNHRASSYFSGLILLLPTDSKFPHMVVNVSTLPDSVRNHLEEGDAAKELVAARISDWNEESLYPCAHVIQLLGKGGQVKTHMDAILFENAISDAEFSPESMECLPDICWKIPQEELEVRKDLRNVLTFTIDPPTATDLDDAISIEMLSGGIVRIGVHIADVSYFVHPETALDAEAQIRSTSVYTLRRKIPMLPSRLSEDLVSLNPGVDRLTFSIIWDIDPHGNIINRWIGRTVISSCCKLSYDLVQDLICSDGTKFKSASSLQVHGIFEQDDVIKSLRCLYEISKNLKEIRFKGGALSLETAKLMIQFDEGGAPCDSFRYERNDACFIVEELMLLANMSAAEVISNAFPNCALLRRHPEPNLRKSREFEAFCARNGFELDGSSSGQLHLSLSRMKEKLKDDPVLFDILMFYASKQMQSAEYFCTADLISKRDDWAHYALSVPLYTHFTSPLRRYPDIIVHRTLNAVIEAEKMYLKHRRSLTGQNGFNTASCEMMHGCFTGLQFSKDAAESKEGSEALSAAAKKFKVPSPDNLGEVAEHCNERKWASRRAEDAGQKLYMWALIKRKEVLVANARVLGLGPKFMSVYVPKLAMERRIHYDEVEGLSIEWLEATGTLVLDSCRNRPPQRRGNQVKYRAFEEVAMMVNPSESIFSEEDEESGATEAGCDTAKSVLLSDEAVKAQVAPAVLPLVIQYLSEIPVVLHAIGGEDSALDIGEEEAAGTSRSCPLLPTPSPVEALPVAGMGRGAAGRRFFQSHWPEQAVEEAIKGGNAFVGKFRAYCTIEGIPVDVLITGVAQNRAIEGDLVAMTLEPVAYWTRMKGPNITCNPAIGEGSAVREVGETNGNHDGKKGQTDANCRFGNCSNGQPVSDRTHYRHKNSGFSKAVTCENGHATVPENCGKDSGEGKSEASRALHRICSMVYSNPSRRPTGKVLAIIKKSPRRDTVVGFLAPFAVCPDPEQQKNQMSMLSKRMNHRASSYFSGLILLLPTDSKFPHMVVNVSTLPDSVRNHLEEGDAAKELVAARISDWNEESLYPCAHVIQLLGKGGQVKTHMDAILFENAISDAEFSPESMECLPDICWKIPQEELEVRKDLRNVLTFTIDPPTATDLDDAISIEMLSGGIVRIGVHIADVSYFVHPETALDAEAQIRSTSVYTLRRKIPMLPSRLSEDLVSLNPGVDRLTFSIIWDIDPHGNIINRWIGRTVISSCCKLSYDLVQDLICSDGTKFKSASSLQVHGIFEQDDVIKSLRCLYEISKNLKEIRFKGGALSLETAKLMIQFDEGGAPCDSFRYERNDACFIVEELMLLANMSAAEVISNAFPNCALLRRHPEPNLRKSREFEAFCARNGFELDGSSSGQLHLSLSRMKEKLKDDPVLFDILMFYASKQMQSAEYFCTADLISKRDDWAHYALSVPLYTHFTSPLRRYPDIIVHRTLNAVIEAEKMYLKHRRSLTGQNGFNTASCEMMHGCFTGLQFSKDAAESKEGSEALSAAAKKFKVPSPDNLGEVAEHCNERKWASRRAEDAGQKLYMWALIKRKEVLVANARVLGLGPKFMSVYVPKLAMERRIHYDEVEGLSIEWLEATGTLVLDSCRNRPPQRRGNQVKYRAFEEVAMMVNPSESIFSEEDEESGATEAGCDTAKSVLLSDEAVKAQVAPAVLPLVIQYLSEIPVVLHAIGGEDSALDIGVRLYMSSYFK</sequence>
<dbReference type="Gene3D" id="2.40.50.690">
    <property type="match status" value="2"/>
</dbReference>
<dbReference type="STRING" id="65489.A0A0D3FAL5"/>
<dbReference type="InterPro" id="IPR022966">
    <property type="entry name" value="RNase_II/R_CS"/>
</dbReference>
<dbReference type="Gramene" id="OBART02G32870.1">
    <property type="protein sequence ID" value="OBART02G32870.1"/>
    <property type="gene ID" value="OBART02G32870"/>
</dbReference>
<feature type="binding site" evidence="5">
    <location>
        <position position="1444"/>
    </location>
    <ligand>
        <name>Mg(2+)</name>
        <dbReference type="ChEBI" id="CHEBI:18420"/>
    </ligand>
</feature>
<dbReference type="Pfam" id="PF17849">
    <property type="entry name" value="OB_Dis3"/>
    <property type="match status" value="2"/>
</dbReference>
<keyword evidence="4 5" id="KW-0694">RNA-binding</keyword>
<dbReference type="HAMAP" id="MF_03045">
    <property type="entry name" value="DIS3L2"/>
    <property type="match status" value="1"/>
</dbReference>
<evidence type="ECO:0000313" key="8">
    <source>
        <dbReference type="EnsemblPlants" id="OBART02G32870.1"/>
    </source>
</evidence>
<dbReference type="GO" id="GO:0046872">
    <property type="term" value="F:metal ion binding"/>
    <property type="evidence" value="ECO:0007669"/>
    <property type="project" value="UniProtKB-KW"/>
</dbReference>
<feature type="site" description="Important for catalytic activity" evidence="5">
    <location>
        <position position="1443"/>
    </location>
</feature>
<comment type="similarity">
    <text evidence="5">Belongs to the RNR ribonuclease family. DIS3L2 subfamily.</text>
</comment>
<dbReference type="GO" id="GO:0000956">
    <property type="term" value="P:nuclear-transcribed mRNA catabolic process"/>
    <property type="evidence" value="ECO:0007669"/>
    <property type="project" value="UniProtKB-UniRule"/>
</dbReference>
<dbReference type="GO" id="GO:0000932">
    <property type="term" value="C:P-body"/>
    <property type="evidence" value="ECO:0007669"/>
    <property type="project" value="UniProtKB-SubCell"/>
</dbReference>
<dbReference type="PROSITE" id="PS01175">
    <property type="entry name" value="RIBONUCLEASE_II"/>
    <property type="match status" value="2"/>
</dbReference>
<dbReference type="Proteomes" id="UP000026960">
    <property type="component" value="Chromosome 2"/>
</dbReference>
<dbReference type="InterPro" id="IPR050180">
    <property type="entry name" value="RNR_Ribonuclease"/>
</dbReference>
<dbReference type="PANTHER" id="PTHR23355">
    <property type="entry name" value="RIBONUCLEASE"/>
    <property type="match status" value="1"/>
</dbReference>
<comment type="subcellular location">
    <subcellularLocation>
        <location evidence="5">Cytoplasm</location>
    </subcellularLocation>
    <subcellularLocation>
        <location evidence="5">Cytoplasm</location>
        <location evidence="5">P-body</location>
    </subcellularLocation>
</comment>
<feature type="binding site" evidence="5">
    <location>
        <position position="1435"/>
    </location>
    <ligand>
        <name>Mg(2+)</name>
        <dbReference type="ChEBI" id="CHEBI:18420"/>
    </ligand>
</feature>
<dbReference type="GO" id="GO:0003723">
    <property type="term" value="F:RNA binding"/>
    <property type="evidence" value="ECO:0007669"/>
    <property type="project" value="UniProtKB-KW"/>
</dbReference>
<keyword evidence="2 5" id="KW-0479">Metal-binding</keyword>
<keyword evidence="9" id="KW-1185">Reference proteome</keyword>
<dbReference type="GO" id="GO:1990074">
    <property type="term" value="P:polyuridylation-dependent mRNA catabolic process"/>
    <property type="evidence" value="ECO:0007669"/>
    <property type="project" value="UniProtKB-UniRule"/>
</dbReference>
<feature type="domain" description="RNB" evidence="7">
    <location>
        <begin position="1423"/>
        <end position="1773"/>
    </location>
</feature>
<feature type="region of interest" description="Disordered" evidence="6">
    <location>
        <begin position="1"/>
        <end position="99"/>
    </location>
</feature>
<keyword evidence="5" id="KW-0378">Hydrolase</keyword>
<dbReference type="PaxDb" id="65489-OBART02G32870.1"/>
<keyword evidence="5" id="KW-0464">Manganese</keyword>
<dbReference type="InterPro" id="IPR001900">
    <property type="entry name" value="RNase_II/R"/>
</dbReference>
<dbReference type="EC" id="3.1.13.-" evidence="5"/>
<comment type="function">
    <text evidence="5">3'-5'-exoribonuclease that specifically recognizes RNAs polyuridylated at their 3' end and mediates their degradation. Component of an exosome-independent RNA degradation pathway that mediates degradation of cytoplasmic mRNAs that have been deadenylated and subsequently uridylated at their 3'.</text>
</comment>
<evidence type="ECO:0000256" key="1">
    <source>
        <dbReference type="ARBA" id="ARBA00022490"/>
    </source>
</evidence>
<evidence type="ECO:0000256" key="5">
    <source>
        <dbReference type="HAMAP-Rule" id="MF_03045"/>
    </source>
</evidence>
<reference evidence="8" key="1">
    <citation type="journal article" date="2009" name="Rice">
        <title>De Novo Next Generation Sequencing of Plant Genomes.</title>
        <authorList>
            <person name="Rounsley S."/>
            <person name="Marri P.R."/>
            <person name="Yu Y."/>
            <person name="He R."/>
            <person name="Sisneros N."/>
            <person name="Goicoechea J.L."/>
            <person name="Lee S.J."/>
            <person name="Angelova A."/>
            <person name="Kudrna D."/>
            <person name="Luo M."/>
            <person name="Affourtit J."/>
            <person name="Desany B."/>
            <person name="Knight J."/>
            <person name="Niazi F."/>
            <person name="Egholm M."/>
            <person name="Wing R.A."/>
        </authorList>
    </citation>
    <scope>NUCLEOTIDE SEQUENCE [LARGE SCALE GENOMIC DNA]</scope>
    <source>
        <strain evidence="8">cv. IRGC 105608</strain>
    </source>
</reference>
<dbReference type="HOGENOM" id="CLU_001699_0_0_1"/>
<accession>A0A0D3FAL5</accession>
<dbReference type="InterPro" id="IPR041505">
    <property type="entry name" value="Dis3_CSD2"/>
</dbReference>
<dbReference type="FunFam" id="2.40.50.690:FF:000012">
    <property type="entry name" value="DIS3-like exonuclease 2"/>
    <property type="match status" value="2"/>
</dbReference>
<keyword evidence="1 5" id="KW-0963">Cytoplasm</keyword>
<dbReference type="Pfam" id="PF00773">
    <property type="entry name" value="RNB"/>
    <property type="match status" value="2"/>
</dbReference>
<organism evidence="8">
    <name type="scientific">Oryza barthii</name>
    <dbReference type="NCBI Taxonomy" id="65489"/>
    <lineage>
        <taxon>Eukaryota</taxon>
        <taxon>Viridiplantae</taxon>
        <taxon>Streptophyta</taxon>
        <taxon>Embryophyta</taxon>
        <taxon>Tracheophyta</taxon>
        <taxon>Spermatophyta</taxon>
        <taxon>Magnoliopsida</taxon>
        <taxon>Liliopsida</taxon>
        <taxon>Poales</taxon>
        <taxon>Poaceae</taxon>
        <taxon>BOP clade</taxon>
        <taxon>Oryzoideae</taxon>
        <taxon>Oryzeae</taxon>
        <taxon>Oryzinae</taxon>
        <taxon>Oryza</taxon>
    </lineage>
</organism>
<feature type="domain" description="RNB" evidence="7">
    <location>
        <begin position="455"/>
        <end position="805"/>
    </location>
</feature>
<evidence type="ECO:0000256" key="4">
    <source>
        <dbReference type="ARBA" id="ARBA00022884"/>
    </source>
</evidence>
<dbReference type="GO" id="GO:0000175">
    <property type="term" value="F:3'-5'-RNA exonuclease activity"/>
    <property type="evidence" value="ECO:0007669"/>
    <property type="project" value="UniProtKB-UniRule"/>
</dbReference>
<feature type="compositionally biased region" description="Basic residues" evidence="6">
    <location>
        <begin position="34"/>
        <end position="45"/>
    </location>
</feature>
<proteinExistence type="inferred from homology"/>
<keyword evidence="5" id="KW-0269">Exonuclease</keyword>
<evidence type="ECO:0000313" key="9">
    <source>
        <dbReference type="Proteomes" id="UP000026960"/>
    </source>
</evidence>
<evidence type="ECO:0000256" key="3">
    <source>
        <dbReference type="ARBA" id="ARBA00022842"/>
    </source>
</evidence>
<evidence type="ECO:0000259" key="7">
    <source>
        <dbReference type="SMART" id="SM00955"/>
    </source>
</evidence>
<protein>
    <recommendedName>
        <fullName evidence="5">DIS3-like exonuclease 2</fullName>
        <ecNumber evidence="5">3.1.13.-</ecNumber>
    </recommendedName>
</protein>
<evidence type="ECO:0000256" key="2">
    <source>
        <dbReference type="ARBA" id="ARBA00022723"/>
    </source>
</evidence>
<name>A0A0D3FAL5_9ORYZ</name>
<dbReference type="InterPro" id="IPR012340">
    <property type="entry name" value="NA-bd_OB-fold"/>
</dbReference>
<dbReference type="SMART" id="SM00955">
    <property type="entry name" value="RNB"/>
    <property type="match status" value="2"/>
</dbReference>
<keyword evidence="5" id="KW-0540">Nuclease</keyword>
<evidence type="ECO:0000256" key="6">
    <source>
        <dbReference type="SAM" id="MobiDB-lite"/>
    </source>
</evidence>
<dbReference type="EnsemblPlants" id="OBART02G32870.1">
    <property type="protein sequence ID" value="OBART02G32870.1"/>
    <property type="gene ID" value="OBART02G32870"/>
</dbReference>
<comment type="cofactor">
    <cofactor evidence="5">
        <name>Mg(2+)</name>
        <dbReference type="ChEBI" id="CHEBI:18420"/>
    </cofactor>
    <cofactor evidence="5">
        <name>Mn(2+)</name>
        <dbReference type="ChEBI" id="CHEBI:29035"/>
    </cofactor>
</comment>
<dbReference type="eggNOG" id="KOG2102">
    <property type="taxonomic scope" value="Eukaryota"/>
</dbReference>
<dbReference type="PANTHER" id="PTHR23355:SF9">
    <property type="entry name" value="DIS3-LIKE EXONUCLEASE 2"/>
    <property type="match status" value="1"/>
</dbReference>
<reference evidence="8" key="2">
    <citation type="submission" date="2015-03" db="UniProtKB">
        <authorList>
            <consortium name="EnsemblPlants"/>
        </authorList>
    </citation>
    <scope>IDENTIFICATION</scope>
</reference>